<feature type="non-terminal residue" evidence="1">
    <location>
        <position position="1"/>
    </location>
</feature>
<sequence>VESSLLAHVKDNANARLIAAAPEMYELLSIVIDWYEDSGSTEPCAGSVDLWSKARRIKAAIDG</sequence>
<dbReference type="AlphaFoldDB" id="A0A0F9BRZ2"/>
<accession>A0A0F9BRZ2</accession>
<proteinExistence type="predicted"/>
<protein>
    <submittedName>
        <fullName evidence="1">Uncharacterized protein</fullName>
    </submittedName>
</protein>
<organism evidence="1">
    <name type="scientific">marine sediment metagenome</name>
    <dbReference type="NCBI Taxonomy" id="412755"/>
    <lineage>
        <taxon>unclassified sequences</taxon>
        <taxon>metagenomes</taxon>
        <taxon>ecological metagenomes</taxon>
    </lineage>
</organism>
<comment type="caution">
    <text evidence="1">The sequence shown here is derived from an EMBL/GenBank/DDBJ whole genome shotgun (WGS) entry which is preliminary data.</text>
</comment>
<evidence type="ECO:0000313" key="1">
    <source>
        <dbReference type="EMBL" id="KKK93254.1"/>
    </source>
</evidence>
<gene>
    <name evidence="1" type="ORF">LCGC14_2694690</name>
</gene>
<reference evidence="1" key="1">
    <citation type="journal article" date="2015" name="Nature">
        <title>Complex archaea that bridge the gap between prokaryotes and eukaryotes.</title>
        <authorList>
            <person name="Spang A."/>
            <person name="Saw J.H."/>
            <person name="Jorgensen S.L."/>
            <person name="Zaremba-Niedzwiedzka K."/>
            <person name="Martijn J."/>
            <person name="Lind A.E."/>
            <person name="van Eijk R."/>
            <person name="Schleper C."/>
            <person name="Guy L."/>
            <person name="Ettema T.J."/>
        </authorList>
    </citation>
    <scope>NUCLEOTIDE SEQUENCE</scope>
</reference>
<name>A0A0F9BRZ2_9ZZZZ</name>
<dbReference type="EMBL" id="LAZR01047852">
    <property type="protein sequence ID" value="KKK93254.1"/>
    <property type="molecule type" value="Genomic_DNA"/>
</dbReference>